<dbReference type="Pfam" id="PF01266">
    <property type="entry name" value="DAO"/>
    <property type="match status" value="1"/>
</dbReference>
<comment type="caution">
    <text evidence="6">The sequence shown here is derived from an EMBL/GenBank/DDBJ whole genome shotgun (WGS) entry which is preliminary data.</text>
</comment>
<name>A0ABW1VI08_9MICO</name>
<dbReference type="GO" id="GO:0050131">
    <property type="term" value="F:N-methyl-L-amino-acid oxidase activity"/>
    <property type="evidence" value="ECO:0007669"/>
    <property type="project" value="UniProtKB-EC"/>
</dbReference>
<evidence type="ECO:0000259" key="5">
    <source>
        <dbReference type="Pfam" id="PF01266"/>
    </source>
</evidence>
<evidence type="ECO:0000256" key="3">
    <source>
        <dbReference type="ARBA" id="ARBA00022827"/>
    </source>
</evidence>
<proteinExistence type="predicted"/>
<keyword evidence="7" id="KW-1185">Reference proteome</keyword>
<dbReference type="SUPFAM" id="SSF51905">
    <property type="entry name" value="FAD/NAD(P)-binding domain"/>
    <property type="match status" value="1"/>
</dbReference>
<dbReference type="PANTHER" id="PTHR10961:SF7">
    <property type="entry name" value="FAD DEPENDENT OXIDOREDUCTASE DOMAIN-CONTAINING PROTEIN"/>
    <property type="match status" value="1"/>
</dbReference>
<dbReference type="InterPro" id="IPR045170">
    <property type="entry name" value="MTOX"/>
</dbReference>
<keyword evidence="2" id="KW-0285">Flavoprotein</keyword>
<dbReference type="EC" id="1.5.3.2" evidence="6"/>
<dbReference type="RefSeq" id="WP_386730168.1">
    <property type="nucleotide sequence ID" value="NZ_JBHSTP010000002.1"/>
</dbReference>
<sequence>MTAQHIEVAVVGLGAMGASALWRLAEHGVAAVGFEQFAVGHALGSTHGATRLYREACLEHPDLTPVAQLSRELFRELEEHSGEELLRMTGGVMIGREDSDVVRGTLAAASAHGVETARIGSAELSERYPQHAGLDPDDVGVLVPGAGIAFPEATVVAAVARARALGARTIENTRVLEVDPGDDDVRIRTAEGEWIADRVILTQGAWLAAAVPGLRLQPVRTPMTWFEPKAGGDDYRIERFPVFVRQLGLRDVLWGHGSVGTGAHGDLVKTGVGDIWHERATLDPDRMDRGVRSSDWSEVAGLMRTALPGIDPAPARVDPCMITLSPDDQFVVGHSPLHRRMVVGGGDSGHAFKHAPALGEILARAAIGLEQSIETGFMDPRRFSV</sequence>
<dbReference type="PANTHER" id="PTHR10961">
    <property type="entry name" value="PEROXISOMAL SARCOSINE OXIDASE"/>
    <property type="match status" value="1"/>
</dbReference>
<feature type="domain" description="FAD dependent oxidoreductase" evidence="5">
    <location>
        <begin position="8"/>
        <end position="364"/>
    </location>
</feature>
<dbReference type="Proteomes" id="UP001596306">
    <property type="component" value="Unassembled WGS sequence"/>
</dbReference>
<evidence type="ECO:0000256" key="2">
    <source>
        <dbReference type="ARBA" id="ARBA00022630"/>
    </source>
</evidence>
<evidence type="ECO:0000256" key="1">
    <source>
        <dbReference type="ARBA" id="ARBA00001974"/>
    </source>
</evidence>
<dbReference type="EMBL" id="JBHSTP010000002">
    <property type="protein sequence ID" value="MFC6356149.1"/>
    <property type="molecule type" value="Genomic_DNA"/>
</dbReference>
<dbReference type="Gene3D" id="3.30.9.10">
    <property type="entry name" value="D-Amino Acid Oxidase, subunit A, domain 2"/>
    <property type="match status" value="1"/>
</dbReference>
<protein>
    <submittedName>
        <fullName evidence="6">N-methyl-L-tryptophan oxidase</fullName>
        <ecNumber evidence="6">1.5.3.2</ecNumber>
    </submittedName>
</protein>
<keyword evidence="4 6" id="KW-0560">Oxidoreductase</keyword>
<evidence type="ECO:0000313" key="6">
    <source>
        <dbReference type="EMBL" id="MFC6356149.1"/>
    </source>
</evidence>
<evidence type="ECO:0000256" key="4">
    <source>
        <dbReference type="ARBA" id="ARBA00023002"/>
    </source>
</evidence>
<evidence type="ECO:0000313" key="7">
    <source>
        <dbReference type="Proteomes" id="UP001596306"/>
    </source>
</evidence>
<dbReference type="NCBIfam" id="NF008425">
    <property type="entry name" value="PRK11259.1"/>
    <property type="match status" value="1"/>
</dbReference>
<dbReference type="InterPro" id="IPR036188">
    <property type="entry name" value="FAD/NAD-bd_sf"/>
</dbReference>
<dbReference type="Gene3D" id="3.50.50.60">
    <property type="entry name" value="FAD/NAD(P)-binding domain"/>
    <property type="match status" value="1"/>
</dbReference>
<dbReference type="SUPFAM" id="SSF54373">
    <property type="entry name" value="FAD-linked reductases, C-terminal domain"/>
    <property type="match status" value="1"/>
</dbReference>
<reference evidence="7" key="1">
    <citation type="journal article" date="2019" name="Int. J. Syst. Evol. Microbiol.">
        <title>The Global Catalogue of Microorganisms (GCM) 10K type strain sequencing project: providing services to taxonomists for standard genome sequencing and annotation.</title>
        <authorList>
            <consortium name="The Broad Institute Genomics Platform"/>
            <consortium name="The Broad Institute Genome Sequencing Center for Infectious Disease"/>
            <person name="Wu L."/>
            <person name="Ma J."/>
        </authorList>
    </citation>
    <scope>NUCLEOTIDE SEQUENCE [LARGE SCALE GENOMIC DNA]</scope>
    <source>
        <strain evidence="7">CCUG 43304</strain>
    </source>
</reference>
<organism evidence="6 7">
    <name type="scientific">Luethyella okanaganae</name>
    <dbReference type="NCBI Taxonomy" id="69372"/>
    <lineage>
        <taxon>Bacteria</taxon>
        <taxon>Bacillati</taxon>
        <taxon>Actinomycetota</taxon>
        <taxon>Actinomycetes</taxon>
        <taxon>Micrococcales</taxon>
        <taxon>Microbacteriaceae</taxon>
        <taxon>Luethyella</taxon>
    </lineage>
</organism>
<gene>
    <name evidence="6" type="primary">solA</name>
    <name evidence="6" type="ORF">ACFQB0_08520</name>
</gene>
<keyword evidence="3" id="KW-0274">FAD</keyword>
<comment type="cofactor">
    <cofactor evidence="1">
        <name>FAD</name>
        <dbReference type="ChEBI" id="CHEBI:57692"/>
    </cofactor>
</comment>
<accession>A0ABW1VI08</accession>
<dbReference type="InterPro" id="IPR006076">
    <property type="entry name" value="FAD-dep_OxRdtase"/>
</dbReference>